<dbReference type="RefSeq" id="WP_262487687.1">
    <property type="nucleotide sequence ID" value="NZ_FRBL01000006.1"/>
</dbReference>
<keyword evidence="1" id="KW-1133">Transmembrane helix</keyword>
<evidence type="ECO:0000313" key="3">
    <source>
        <dbReference type="Proteomes" id="UP000184420"/>
    </source>
</evidence>
<gene>
    <name evidence="2" type="ORF">SAMN05444266_106332</name>
</gene>
<keyword evidence="3" id="KW-1185">Reference proteome</keyword>
<dbReference type="AlphaFoldDB" id="A0A1M7FZY1"/>
<accession>A0A1M7FZY1</accession>
<proteinExistence type="predicted"/>
<dbReference type="Proteomes" id="UP000184420">
    <property type="component" value="Unassembled WGS sequence"/>
</dbReference>
<keyword evidence="1" id="KW-0472">Membrane</keyword>
<feature type="transmembrane region" description="Helical" evidence="1">
    <location>
        <begin position="12"/>
        <end position="35"/>
    </location>
</feature>
<keyword evidence="1" id="KW-0812">Transmembrane</keyword>
<protein>
    <submittedName>
        <fullName evidence="2">Uncharacterized protein</fullName>
    </submittedName>
</protein>
<sequence>MTLADVTIIIKKIAIGFIVFLVPLLVIGGTIWFIYHLFNAHH</sequence>
<evidence type="ECO:0000313" key="2">
    <source>
        <dbReference type="EMBL" id="SHM09209.1"/>
    </source>
</evidence>
<organism evidence="2 3">
    <name type="scientific">Chitinophaga jiangningensis</name>
    <dbReference type="NCBI Taxonomy" id="1419482"/>
    <lineage>
        <taxon>Bacteria</taxon>
        <taxon>Pseudomonadati</taxon>
        <taxon>Bacteroidota</taxon>
        <taxon>Chitinophagia</taxon>
        <taxon>Chitinophagales</taxon>
        <taxon>Chitinophagaceae</taxon>
        <taxon>Chitinophaga</taxon>
    </lineage>
</organism>
<name>A0A1M7FZY1_9BACT</name>
<dbReference type="EMBL" id="FRBL01000006">
    <property type="protein sequence ID" value="SHM09209.1"/>
    <property type="molecule type" value="Genomic_DNA"/>
</dbReference>
<evidence type="ECO:0000256" key="1">
    <source>
        <dbReference type="SAM" id="Phobius"/>
    </source>
</evidence>
<dbReference type="STRING" id="1419482.SAMN05444266_106332"/>
<reference evidence="2 3" key="1">
    <citation type="submission" date="2016-11" db="EMBL/GenBank/DDBJ databases">
        <authorList>
            <person name="Jaros S."/>
            <person name="Januszkiewicz K."/>
            <person name="Wedrychowicz H."/>
        </authorList>
    </citation>
    <scope>NUCLEOTIDE SEQUENCE [LARGE SCALE GENOMIC DNA]</scope>
    <source>
        <strain evidence="2 3">DSM 27406</strain>
    </source>
</reference>